<protein>
    <recommendedName>
        <fullName evidence="8">Ribonuclease VapC</fullName>
        <shortName evidence="8">RNase VapC</shortName>
        <ecNumber evidence="8">3.1.-.-</ecNumber>
    </recommendedName>
    <alternativeName>
        <fullName evidence="8">Toxin VapC</fullName>
    </alternativeName>
</protein>
<dbReference type="PANTHER" id="PTHR33653">
    <property type="entry name" value="RIBONUCLEASE VAPC2"/>
    <property type="match status" value="1"/>
</dbReference>
<evidence type="ECO:0000256" key="1">
    <source>
        <dbReference type="ARBA" id="ARBA00001946"/>
    </source>
</evidence>
<dbReference type="InterPro" id="IPR050556">
    <property type="entry name" value="Type_II_TA_system_RNase"/>
</dbReference>
<dbReference type="GO" id="GO:0000287">
    <property type="term" value="F:magnesium ion binding"/>
    <property type="evidence" value="ECO:0007669"/>
    <property type="project" value="UniProtKB-UniRule"/>
</dbReference>
<evidence type="ECO:0000313" key="11">
    <source>
        <dbReference type="Proteomes" id="UP000275180"/>
    </source>
</evidence>
<evidence type="ECO:0000256" key="5">
    <source>
        <dbReference type="ARBA" id="ARBA00022801"/>
    </source>
</evidence>
<dbReference type="Proteomes" id="UP000275180">
    <property type="component" value="Unassembled WGS sequence"/>
</dbReference>
<evidence type="ECO:0000313" key="10">
    <source>
        <dbReference type="EMBL" id="RMX15641.1"/>
    </source>
</evidence>
<accession>A0A3M6RJV1</accession>
<dbReference type="EMBL" id="RDQJ01000006">
    <property type="protein sequence ID" value="RMX15641.1"/>
    <property type="molecule type" value="Genomic_DNA"/>
</dbReference>
<dbReference type="OrthoDB" id="8613935at2"/>
<name>A0A3M6RJV1_9BURK</name>
<reference evidence="10 11" key="1">
    <citation type="submission" date="2018-10" db="EMBL/GenBank/DDBJ databases">
        <title>Comamonadaceae CDC group NO-1 genome sequencing and assembly.</title>
        <authorList>
            <person name="Bernier A.-M."/>
            <person name="Bernard K."/>
        </authorList>
    </citation>
    <scope>NUCLEOTIDE SEQUENCE [LARGE SCALE GENOMIC DNA]</scope>
    <source>
        <strain evidence="10 11">NML180582</strain>
    </source>
</reference>
<sequence>MSRRVLLDANLLIGALDGEPDNAQHAQARQRLDDLLQDPDVILAISPLIRYEVMRGVRRVSADELREILNDFHEFDVRARDAERAAQLFQQARQQGRTLDRRSFDLFHCVCAELNGLELLSQDGDIAQIQELIQAS</sequence>
<dbReference type="InterPro" id="IPR002716">
    <property type="entry name" value="PIN_dom"/>
</dbReference>
<evidence type="ECO:0000256" key="4">
    <source>
        <dbReference type="ARBA" id="ARBA00022723"/>
    </source>
</evidence>
<organism evidence="10 11">
    <name type="scientific">Vandammella animalimorsus</name>
    <dbReference type="NCBI Taxonomy" id="2029117"/>
    <lineage>
        <taxon>Bacteria</taxon>
        <taxon>Pseudomonadati</taxon>
        <taxon>Pseudomonadota</taxon>
        <taxon>Betaproteobacteria</taxon>
        <taxon>Burkholderiales</taxon>
        <taxon>Comamonadaceae</taxon>
        <taxon>Vandammella</taxon>
    </lineage>
</organism>
<evidence type="ECO:0000256" key="7">
    <source>
        <dbReference type="ARBA" id="ARBA00038093"/>
    </source>
</evidence>
<evidence type="ECO:0000259" key="9">
    <source>
        <dbReference type="Pfam" id="PF01850"/>
    </source>
</evidence>
<keyword evidence="8" id="KW-0800">Toxin</keyword>
<comment type="similarity">
    <text evidence="7 8">Belongs to the PINc/VapC protein family.</text>
</comment>
<dbReference type="PANTHER" id="PTHR33653:SF1">
    <property type="entry name" value="RIBONUCLEASE VAPC2"/>
    <property type="match status" value="1"/>
</dbReference>
<comment type="caution">
    <text evidence="10">The sequence shown here is derived from an EMBL/GenBank/DDBJ whole genome shotgun (WGS) entry which is preliminary data.</text>
</comment>
<dbReference type="InterPro" id="IPR022907">
    <property type="entry name" value="VapC_family"/>
</dbReference>
<keyword evidence="3 8" id="KW-0540">Nuclease</keyword>
<dbReference type="InterPro" id="IPR029060">
    <property type="entry name" value="PIN-like_dom_sf"/>
</dbReference>
<evidence type="ECO:0000256" key="8">
    <source>
        <dbReference type="HAMAP-Rule" id="MF_00265"/>
    </source>
</evidence>
<comment type="cofactor">
    <cofactor evidence="1 8">
        <name>Mg(2+)</name>
        <dbReference type="ChEBI" id="CHEBI:18420"/>
    </cofactor>
</comment>
<dbReference type="Gene3D" id="3.40.50.1010">
    <property type="entry name" value="5'-nuclease"/>
    <property type="match status" value="1"/>
</dbReference>
<feature type="domain" description="PIN" evidence="9">
    <location>
        <begin position="5"/>
        <end position="130"/>
    </location>
</feature>
<evidence type="ECO:0000256" key="3">
    <source>
        <dbReference type="ARBA" id="ARBA00022722"/>
    </source>
</evidence>
<dbReference type="Pfam" id="PF01850">
    <property type="entry name" value="PIN"/>
    <property type="match status" value="1"/>
</dbReference>
<gene>
    <name evidence="8" type="primary">vapC</name>
    <name evidence="10" type="ORF">EBQ34_05865</name>
</gene>
<keyword evidence="5 8" id="KW-0378">Hydrolase</keyword>
<evidence type="ECO:0000256" key="2">
    <source>
        <dbReference type="ARBA" id="ARBA00022649"/>
    </source>
</evidence>
<dbReference type="HAMAP" id="MF_00265">
    <property type="entry name" value="VapC_Nob1"/>
    <property type="match status" value="1"/>
</dbReference>
<dbReference type="GO" id="GO:0016787">
    <property type="term" value="F:hydrolase activity"/>
    <property type="evidence" value="ECO:0007669"/>
    <property type="project" value="UniProtKB-KW"/>
</dbReference>
<keyword evidence="6 8" id="KW-0460">Magnesium</keyword>
<evidence type="ECO:0000256" key="6">
    <source>
        <dbReference type="ARBA" id="ARBA00022842"/>
    </source>
</evidence>
<comment type="function">
    <text evidence="8">Toxic component of a toxin-antitoxin (TA) system. An RNase.</text>
</comment>
<keyword evidence="4 8" id="KW-0479">Metal-binding</keyword>
<dbReference type="SUPFAM" id="SSF88723">
    <property type="entry name" value="PIN domain-like"/>
    <property type="match status" value="1"/>
</dbReference>
<feature type="binding site" evidence="8">
    <location>
        <position position="105"/>
    </location>
    <ligand>
        <name>Mg(2+)</name>
        <dbReference type="ChEBI" id="CHEBI:18420"/>
    </ligand>
</feature>
<proteinExistence type="inferred from homology"/>
<dbReference type="EC" id="3.1.-.-" evidence="8"/>
<dbReference type="AlphaFoldDB" id="A0A3M6RJV1"/>
<feature type="binding site" evidence="8">
    <location>
        <position position="8"/>
    </location>
    <ligand>
        <name>Mg(2+)</name>
        <dbReference type="ChEBI" id="CHEBI:18420"/>
    </ligand>
</feature>
<keyword evidence="2 8" id="KW-1277">Toxin-antitoxin system</keyword>
<dbReference type="GO" id="GO:0090729">
    <property type="term" value="F:toxin activity"/>
    <property type="evidence" value="ECO:0007669"/>
    <property type="project" value="UniProtKB-KW"/>
</dbReference>
<dbReference type="GO" id="GO:0004540">
    <property type="term" value="F:RNA nuclease activity"/>
    <property type="evidence" value="ECO:0007669"/>
    <property type="project" value="InterPro"/>
</dbReference>